<dbReference type="Pfam" id="PF14113">
    <property type="entry name" value="Tae4"/>
    <property type="match status" value="1"/>
</dbReference>
<dbReference type="Proteomes" id="UP000188298">
    <property type="component" value="Chromosome"/>
</dbReference>
<dbReference type="EMBL" id="CP019645">
    <property type="protein sequence ID" value="AQQ59243.1"/>
    <property type="molecule type" value="Genomic_DNA"/>
</dbReference>
<dbReference type="Gene3D" id="3.90.1720.70">
    <property type="match status" value="1"/>
</dbReference>
<evidence type="ECO:0000313" key="2">
    <source>
        <dbReference type="Proteomes" id="UP000188298"/>
    </source>
</evidence>
<dbReference type="RefSeq" id="WP_023948266.1">
    <property type="nucleotide sequence ID" value="NZ_CP019645.1"/>
</dbReference>
<organism evidence="1 2">
    <name type="scientific">Helicobacter bilis</name>
    <dbReference type="NCBI Taxonomy" id="37372"/>
    <lineage>
        <taxon>Bacteria</taxon>
        <taxon>Pseudomonadati</taxon>
        <taxon>Campylobacterota</taxon>
        <taxon>Epsilonproteobacteria</taxon>
        <taxon>Campylobacterales</taxon>
        <taxon>Helicobacteraceae</taxon>
        <taxon>Helicobacter</taxon>
    </lineage>
</organism>
<reference evidence="1 2" key="1">
    <citation type="submission" date="2017-02" db="EMBL/GenBank/DDBJ databases">
        <title>Whole genome sequencing of Helicobacter bilis strain AAQJH.</title>
        <authorList>
            <person name="Conlan S."/>
            <person name="Thomas P.J."/>
            <person name="Mullikin J."/>
            <person name="Palmore T.N."/>
            <person name="Frank K.M."/>
            <person name="Segre J.A."/>
        </authorList>
    </citation>
    <scope>NUCLEOTIDE SEQUENCE [LARGE SCALE GENOMIC DNA]</scope>
    <source>
        <strain evidence="1 2">AAQJH</strain>
    </source>
</reference>
<evidence type="ECO:0000313" key="1">
    <source>
        <dbReference type="EMBL" id="AQQ59243.1"/>
    </source>
</evidence>
<gene>
    <name evidence="1" type="ORF">XJ32_03050</name>
</gene>
<protein>
    <recommendedName>
        <fullName evidence="3">Type VI secretion system amidase effector protein Tae4</fullName>
    </recommendedName>
</protein>
<dbReference type="InterPro" id="IPR025562">
    <property type="entry name" value="Tae4"/>
</dbReference>
<dbReference type="KEGG" id="hbl:XJ32_03050"/>
<name>A0A1Q2LFS0_9HELI</name>
<accession>A0A1Q2LFS0</accession>
<sequence length="193" mass="22478">MERLQDITLRATVQAQKRYEKVGGQALREFNRDSESYINTCAFKLSYALNYGGMPLNKYISRQQITSRPIAFQNALILGDKANNNYFMRVKEIRQFLQLKSVWGNADEPYNPKIMKTKQENIDFYNNEFSKFDKSGVVAMIISGWSDAGGHITLWDGANELNKVFLDYDENLYNNYLLYGNAIVTELYFWELK</sequence>
<proteinExistence type="predicted"/>
<evidence type="ECO:0008006" key="3">
    <source>
        <dbReference type="Google" id="ProtNLM"/>
    </source>
</evidence>
<dbReference type="AlphaFoldDB" id="A0A1Q2LFS0"/>